<dbReference type="SUPFAM" id="SSF56801">
    <property type="entry name" value="Acetyl-CoA synthetase-like"/>
    <property type="match status" value="1"/>
</dbReference>
<evidence type="ECO:0000256" key="1">
    <source>
        <dbReference type="ARBA" id="ARBA00022450"/>
    </source>
</evidence>
<dbReference type="AlphaFoldDB" id="A0A1L7XY69"/>
<dbReference type="InterPro" id="IPR051414">
    <property type="entry name" value="Adenylate-forming_Reductase"/>
</dbReference>
<evidence type="ECO:0000313" key="5">
    <source>
        <dbReference type="EMBL" id="CZR70022.1"/>
    </source>
</evidence>
<feature type="region of interest" description="Disordered" evidence="3">
    <location>
        <begin position="1"/>
        <end position="22"/>
    </location>
</feature>
<keyword evidence="2" id="KW-0597">Phosphoprotein</keyword>
<dbReference type="Pfam" id="PF23562">
    <property type="entry name" value="AMP-binding_C_3"/>
    <property type="match status" value="1"/>
</dbReference>
<dbReference type="STRING" id="576137.A0A1L7XY69"/>
<name>A0A1L7XY69_9HELO</name>
<feature type="transmembrane region" description="Helical" evidence="4">
    <location>
        <begin position="233"/>
        <end position="257"/>
    </location>
</feature>
<organism evidence="5 6">
    <name type="scientific">Phialocephala subalpina</name>
    <dbReference type="NCBI Taxonomy" id="576137"/>
    <lineage>
        <taxon>Eukaryota</taxon>
        <taxon>Fungi</taxon>
        <taxon>Dikarya</taxon>
        <taxon>Ascomycota</taxon>
        <taxon>Pezizomycotina</taxon>
        <taxon>Leotiomycetes</taxon>
        <taxon>Helotiales</taxon>
        <taxon>Mollisiaceae</taxon>
        <taxon>Phialocephala</taxon>
        <taxon>Phialocephala fortinii species complex</taxon>
    </lineage>
</organism>
<dbReference type="InterPro" id="IPR042099">
    <property type="entry name" value="ANL_N_sf"/>
</dbReference>
<evidence type="ECO:0000256" key="4">
    <source>
        <dbReference type="SAM" id="Phobius"/>
    </source>
</evidence>
<dbReference type="PANTHER" id="PTHR43439">
    <property type="entry name" value="PHENYLACETATE-COENZYME A LIGASE"/>
    <property type="match status" value="1"/>
</dbReference>
<sequence>MLNTPNTHSERGAAEVNFGPNFRYPPPEYNQQDGEVDMAGNNQPIVTELQRLRAVGERYGEQIVEDIVYDIVDEVDFWMQEKDISRKGATNGMPSSVEVKDGIISEHPVISGTNLGKHLGKWLDAGGRKASRLVKGVPTSSPFLCILILEYGSVRREGFRCVGPGSCPVLPTPRAISSSSSSQQFPTGVPKPIYLRNGFMSVWDSWNNIFSRHHPRKISYQHMINARTLTTCALQWLAGLAFSLSGAVFIGMTTVMLPPDMNMTPSLDKQAIMNICKHTGAESILMPPSLIEDFYTDEVAFDFLKSQKYVCYLGAGLDHKKSYEFVPEMGHRFELVTDEICELYVDRTSESSLFQCGFYTFPHLDTINTEELYSPTVDKNGTKRWISRGRKDDLVKLSWLAKFHATHIEDAIARHPQVAAVVVGGEGRHPHMFVDEIYNTVIYGINEKDNDEIRIPREMVMLSDPDLTFKRTMKMTIMRKEVERMYENHINTLYLNSGTKKMNGGAVNRHKEGIKV</sequence>
<dbReference type="Gene3D" id="3.40.50.12780">
    <property type="entry name" value="N-terminal domain of ligase-like"/>
    <property type="match status" value="1"/>
</dbReference>
<accession>A0A1L7XY69</accession>
<evidence type="ECO:0000256" key="2">
    <source>
        <dbReference type="ARBA" id="ARBA00022553"/>
    </source>
</evidence>
<evidence type="ECO:0008006" key="7">
    <source>
        <dbReference type="Google" id="ProtNLM"/>
    </source>
</evidence>
<dbReference type="PANTHER" id="PTHR43439:SF2">
    <property type="entry name" value="ENZYME, PUTATIVE (JCVI)-RELATED"/>
    <property type="match status" value="1"/>
</dbReference>
<keyword evidence="4" id="KW-0812">Transmembrane</keyword>
<protein>
    <recommendedName>
        <fullName evidence="7">AMP-dependent synthetase/ligase domain-containing protein</fullName>
    </recommendedName>
</protein>
<dbReference type="Proteomes" id="UP000184330">
    <property type="component" value="Unassembled WGS sequence"/>
</dbReference>
<gene>
    <name evidence="5" type="ORF">PAC_19923</name>
</gene>
<evidence type="ECO:0000313" key="6">
    <source>
        <dbReference type="Proteomes" id="UP000184330"/>
    </source>
</evidence>
<evidence type="ECO:0000256" key="3">
    <source>
        <dbReference type="SAM" id="MobiDB-lite"/>
    </source>
</evidence>
<keyword evidence="6" id="KW-1185">Reference proteome</keyword>
<keyword evidence="4" id="KW-0472">Membrane</keyword>
<dbReference type="OrthoDB" id="429813at2759"/>
<reference evidence="5 6" key="1">
    <citation type="submission" date="2016-03" db="EMBL/GenBank/DDBJ databases">
        <authorList>
            <person name="Ploux O."/>
        </authorList>
    </citation>
    <scope>NUCLEOTIDE SEQUENCE [LARGE SCALE GENOMIC DNA]</scope>
    <source>
        <strain evidence="5 6">UAMH 11012</strain>
    </source>
</reference>
<dbReference type="EMBL" id="FJOG01000089">
    <property type="protein sequence ID" value="CZR70022.1"/>
    <property type="molecule type" value="Genomic_DNA"/>
</dbReference>
<keyword evidence="4" id="KW-1133">Transmembrane helix</keyword>
<keyword evidence="1" id="KW-0596">Phosphopantetheine</keyword>
<proteinExistence type="predicted"/>